<name>A0AAX2SGA5_KOCRH</name>
<protein>
    <submittedName>
        <fullName evidence="2">Uncharacterized protein</fullName>
    </submittedName>
</protein>
<evidence type="ECO:0000313" key="3">
    <source>
        <dbReference type="Proteomes" id="UP000298017"/>
    </source>
</evidence>
<dbReference type="Proteomes" id="UP000298017">
    <property type="component" value="Unassembled WGS sequence"/>
</dbReference>
<comment type="caution">
    <text evidence="2">The sequence shown here is derived from an EMBL/GenBank/DDBJ whole genome shotgun (WGS) entry which is preliminary data.</text>
</comment>
<evidence type="ECO:0000256" key="1">
    <source>
        <dbReference type="SAM" id="MobiDB-lite"/>
    </source>
</evidence>
<dbReference type="RefSeq" id="WP_124109778.1">
    <property type="nucleotide sequence ID" value="NZ_JANLGN010000002.1"/>
</dbReference>
<dbReference type="AlphaFoldDB" id="A0AAX2SGA5"/>
<feature type="region of interest" description="Disordered" evidence="1">
    <location>
        <begin position="1"/>
        <end position="70"/>
    </location>
</feature>
<gene>
    <name evidence="2" type="ORF">E4P33_00635</name>
</gene>
<feature type="compositionally biased region" description="Basic residues" evidence="1">
    <location>
        <begin position="8"/>
        <end position="17"/>
    </location>
</feature>
<accession>A0AAX2SGA5</accession>
<dbReference type="EMBL" id="SPNK01000001">
    <property type="protein sequence ID" value="TFI03062.1"/>
    <property type="molecule type" value="Genomic_DNA"/>
</dbReference>
<sequence length="70" mass="7521">MSAETSGGRRRGSHRRVTGGTAPDQERALGSSVWGEATPSLGSDAPDPREAGTSDGHEQWLREQRPPHWG</sequence>
<evidence type="ECO:0000313" key="2">
    <source>
        <dbReference type="EMBL" id="TFI03062.1"/>
    </source>
</evidence>
<keyword evidence="3" id="KW-1185">Reference proteome</keyword>
<reference evidence="2 3" key="1">
    <citation type="submission" date="2019-03" db="EMBL/GenBank/DDBJ databases">
        <title>Genome Sequencing and Assembly of Various Microbes Isolated from Alder Root Nodule.</title>
        <authorList>
            <person name="Swanson E."/>
            <person name="Sevigny J.L."/>
            <person name="Pesce C."/>
            <person name="Davis I."/>
            <person name="Kleiner V."/>
            <person name="Tisa L."/>
        </authorList>
    </citation>
    <scope>NUCLEOTIDE SEQUENCE [LARGE SCALE GENOMIC DNA]</scope>
    <source>
        <strain evidence="2 3">4R-31</strain>
    </source>
</reference>
<feature type="compositionally biased region" description="Basic and acidic residues" evidence="1">
    <location>
        <begin position="46"/>
        <end position="70"/>
    </location>
</feature>
<proteinExistence type="predicted"/>
<organism evidence="2 3">
    <name type="scientific">Kocuria rhizophila</name>
    <dbReference type="NCBI Taxonomy" id="72000"/>
    <lineage>
        <taxon>Bacteria</taxon>
        <taxon>Bacillati</taxon>
        <taxon>Actinomycetota</taxon>
        <taxon>Actinomycetes</taxon>
        <taxon>Micrococcales</taxon>
        <taxon>Micrococcaceae</taxon>
        <taxon>Kocuria</taxon>
    </lineage>
</organism>